<sequence>MLQNQIIINNYKYKPRRNAANAEYLRKLPYLGEQTNTHLATNSFQVVVESDKVSPQPPLLQTKQPQFPQPLLIRLVLQTLHQLRCPSLDTLQHLNVSLVVRGPKLNTVFKVRPHQCRVQGDNHFPTPAGHAVFDTSQDAVGFLGHLGTLLAHVQLAVNQHPQVLFCWAAFQPLFPKPVALHGVAVTGVQDTALGFVKPHAVDLSPSIQPVQIPLQSLPTLQQIDTPTQFGVICKLSEGTLNPLMQIIDKDINKTGPKTEPWGTLLVTGCLLDLTPFTTTLWAWPSSQFFTQRRVAEPLPKGLAYLSHNSHMQFPSSLQCLFYQRFLALLCHVMTNLSGSSVAKGGGCVWAVKKAAASGVGRKGETLPWGKGNEKVGQCLTGQGNRDWCPCRGKGCGNLECTGEWSGSMETAPLGLERDAQVGSVMHWKTWAQFAELFHTKFRIFRERCSTPKPFEQRFPNDGSCKEKASGEKEKAEQPQLSQPQPFLTGEVFHPSDHFCGPPLDPLQQLHVLLVLRAPELDAVLQVGSHQSRAEGQNHLPRPAGHASFDAAQDTVGLLGCECTLMAHVQLFTHQYPQVLLSRAALNPFIPQPVLIAGVAPTQKCVLG</sequence>
<organism evidence="2 3">
    <name type="scientific">Mycteria americana</name>
    <name type="common">Wood stork</name>
    <dbReference type="NCBI Taxonomy" id="33587"/>
    <lineage>
        <taxon>Eukaryota</taxon>
        <taxon>Metazoa</taxon>
        <taxon>Chordata</taxon>
        <taxon>Craniata</taxon>
        <taxon>Vertebrata</taxon>
        <taxon>Euteleostomi</taxon>
        <taxon>Archelosauria</taxon>
        <taxon>Archosauria</taxon>
        <taxon>Dinosauria</taxon>
        <taxon>Saurischia</taxon>
        <taxon>Theropoda</taxon>
        <taxon>Coelurosauria</taxon>
        <taxon>Aves</taxon>
        <taxon>Neognathae</taxon>
        <taxon>Neoaves</taxon>
        <taxon>Aequornithes</taxon>
        <taxon>Ciconiiformes</taxon>
        <taxon>Ciconiidae</taxon>
        <taxon>Mycteria</taxon>
    </lineage>
</organism>
<feature type="region of interest" description="Disordered" evidence="1">
    <location>
        <begin position="454"/>
        <end position="482"/>
    </location>
</feature>
<name>A0AAN7SA77_MYCAM</name>
<dbReference type="EMBL" id="JAUNZN010000004">
    <property type="protein sequence ID" value="KAK4822933.1"/>
    <property type="molecule type" value="Genomic_DNA"/>
</dbReference>
<accession>A0AAN7SA77</accession>
<dbReference type="AlphaFoldDB" id="A0AAN7SA77"/>
<gene>
    <name evidence="2" type="ORF">QYF61_023433</name>
</gene>
<evidence type="ECO:0000313" key="2">
    <source>
        <dbReference type="EMBL" id="KAK4822933.1"/>
    </source>
</evidence>
<feature type="compositionally biased region" description="Basic and acidic residues" evidence="1">
    <location>
        <begin position="463"/>
        <end position="476"/>
    </location>
</feature>
<protein>
    <submittedName>
        <fullName evidence="2">Uncharacterized protein</fullName>
    </submittedName>
</protein>
<evidence type="ECO:0000256" key="1">
    <source>
        <dbReference type="SAM" id="MobiDB-lite"/>
    </source>
</evidence>
<proteinExistence type="predicted"/>
<reference evidence="2 3" key="1">
    <citation type="journal article" date="2023" name="J. Hered.">
        <title>Chromosome-level genome of the wood stork (Mycteria americana) provides insight into avian chromosome evolution.</title>
        <authorList>
            <person name="Flamio R. Jr."/>
            <person name="Ramstad K.M."/>
        </authorList>
    </citation>
    <scope>NUCLEOTIDE SEQUENCE [LARGE SCALE GENOMIC DNA]</scope>
    <source>
        <strain evidence="2">JAX WOST 10</strain>
    </source>
</reference>
<dbReference type="Proteomes" id="UP001333110">
    <property type="component" value="Unassembled WGS sequence"/>
</dbReference>
<comment type="caution">
    <text evidence="2">The sequence shown here is derived from an EMBL/GenBank/DDBJ whole genome shotgun (WGS) entry which is preliminary data.</text>
</comment>
<keyword evidence="3" id="KW-1185">Reference proteome</keyword>
<evidence type="ECO:0000313" key="3">
    <source>
        <dbReference type="Proteomes" id="UP001333110"/>
    </source>
</evidence>